<reference evidence="1" key="1">
    <citation type="journal article" date="2023" name="Nat. Commun.">
        <title>Diploid and tetraploid genomes of Acorus and the evolution of monocots.</title>
        <authorList>
            <person name="Ma L."/>
            <person name="Liu K.W."/>
            <person name="Li Z."/>
            <person name="Hsiao Y.Y."/>
            <person name="Qi Y."/>
            <person name="Fu T."/>
            <person name="Tang G.D."/>
            <person name="Zhang D."/>
            <person name="Sun W.H."/>
            <person name="Liu D.K."/>
            <person name="Li Y."/>
            <person name="Chen G.Z."/>
            <person name="Liu X.D."/>
            <person name="Liao X.Y."/>
            <person name="Jiang Y.T."/>
            <person name="Yu X."/>
            <person name="Hao Y."/>
            <person name="Huang J."/>
            <person name="Zhao X.W."/>
            <person name="Ke S."/>
            <person name="Chen Y.Y."/>
            <person name="Wu W.L."/>
            <person name="Hsu J.L."/>
            <person name="Lin Y.F."/>
            <person name="Huang M.D."/>
            <person name="Li C.Y."/>
            <person name="Huang L."/>
            <person name="Wang Z.W."/>
            <person name="Zhao X."/>
            <person name="Zhong W.Y."/>
            <person name="Peng D.H."/>
            <person name="Ahmad S."/>
            <person name="Lan S."/>
            <person name="Zhang J.S."/>
            <person name="Tsai W.C."/>
            <person name="Van de Peer Y."/>
            <person name="Liu Z.J."/>
        </authorList>
    </citation>
    <scope>NUCLEOTIDE SEQUENCE</scope>
    <source>
        <strain evidence="1">CP</strain>
    </source>
</reference>
<dbReference type="AlphaFoldDB" id="A0AAV9DKQ6"/>
<comment type="caution">
    <text evidence="1">The sequence shown here is derived from an EMBL/GenBank/DDBJ whole genome shotgun (WGS) entry which is preliminary data.</text>
</comment>
<organism evidence="1 2">
    <name type="scientific">Acorus calamus</name>
    <name type="common">Sweet flag</name>
    <dbReference type="NCBI Taxonomy" id="4465"/>
    <lineage>
        <taxon>Eukaryota</taxon>
        <taxon>Viridiplantae</taxon>
        <taxon>Streptophyta</taxon>
        <taxon>Embryophyta</taxon>
        <taxon>Tracheophyta</taxon>
        <taxon>Spermatophyta</taxon>
        <taxon>Magnoliopsida</taxon>
        <taxon>Liliopsida</taxon>
        <taxon>Acoraceae</taxon>
        <taxon>Acorus</taxon>
    </lineage>
</organism>
<keyword evidence="2" id="KW-1185">Reference proteome</keyword>
<evidence type="ECO:0000313" key="1">
    <source>
        <dbReference type="EMBL" id="KAK1301639.1"/>
    </source>
</evidence>
<dbReference type="Proteomes" id="UP001180020">
    <property type="component" value="Unassembled WGS sequence"/>
</dbReference>
<gene>
    <name evidence="1" type="ORF">QJS10_CPB12g00703</name>
</gene>
<reference evidence="1" key="2">
    <citation type="submission" date="2023-06" db="EMBL/GenBank/DDBJ databases">
        <authorList>
            <person name="Ma L."/>
            <person name="Liu K.-W."/>
            <person name="Li Z."/>
            <person name="Hsiao Y.-Y."/>
            <person name="Qi Y."/>
            <person name="Fu T."/>
            <person name="Tang G."/>
            <person name="Zhang D."/>
            <person name="Sun W.-H."/>
            <person name="Liu D.-K."/>
            <person name="Li Y."/>
            <person name="Chen G.-Z."/>
            <person name="Liu X.-D."/>
            <person name="Liao X.-Y."/>
            <person name="Jiang Y.-T."/>
            <person name="Yu X."/>
            <person name="Hao Y."/>
            <person name="Huang J."/>
            <person name="Zhao X.-W."/>
            <person name="Ke S."/>
            <person name="Chen Y.-Y."/>
            <person name="Wu W.-L."/>
            <person name="Hsu J.-L."/>
            <person name="Lin Y.-F."/>
            <person name="Huang M.-D."/>
            <person name="Li C.-Y."/>
            <person name="Huang L."/>
            <person name="Wang Z.-W."/>
            <person name="Zhao X."/>
            <person name="Zhong W.-Y."/>
            <person name="Peng D.-H."/>
            <person name="Ahmad S."/>
            <person name="Lan S."/>
            <person name="Zhang J.-S."/>
            <person name="Tsai W.-C."/>
            <person name="Van De Peer Y."/>
            <person name="Liu Z.-J."/>
        </authorList>
    </citation>
    <scope>NUCLEOTIDE SEQUENCE</scope>
    <source>
        <strain evidence="1">CP</strain>
        <tissue evidence="1">Leaves</tissue>
    </source>
</reference>
<proteinExistence type="predicted"/>
<protein>
    <submittedName>
        <fullName evidence="1">Uncharacterized protein</fullName>
    </submittedName>
</protein>
<accession>A0AAV9DKQ6</accession>
<name>A0AAV9DKQ6_ACOCL</name>
<dbReference type="EMBL" id="JAUJYO010000012">
    <property type="protein sequence ID" value="KAK1301639.1"/>
    <property type="molecule type" value="Genomic_DNA"/>
</dbReference>
<sequence length="108" mass="11673">MSFSEVFDSEEEFPPVQASVWVNCGRSIPQAVRANFGGWEALIKVALVGRRENLSFAEVVRSGTRVPVFNRFGPMNSGMVEVAPMRAGGKFTAEEKGKAVALGARPTV</sequence>
<evidence type="ECO:0000313" key="2">
    <source>
        <dbReference type="Proteomes" id="UP001180020"/>
    </source>
</evidence>